<dbReference type="EMBL" id="UZAG01000737">
    <property type="protein sequence ID" value="VDO09411.1"/>
    <property type="molecule type" value="Genomic_DNA"/>
</dbReference>
<evidence type="ECO:0000313" key="2">
    <source>
        <dbReference type="Proteomes" id="UP000280834"/>
    </source>
</evidence>
<sequence>MSEDRFELMMKYETKTEIIDLSITKSALVSLTKAKKQPYIKSAFLIFSSWTH</sequence>
<evidence type="ECO:0000313" key="3">
    <source>
        <dbReference type="WBParaSite" id="BTMF_0000176401-mRNA-1"/>
    </source>
</evidence>
<reference evidence="1 2" key="2">
    <citation type="submission" date="2018-11" db="EMBL/GenBank/DDBJ databases">
        <authorList>
            <consortium name="Pathogen Informatics"/>
        </authorList>
    </citation>
    <scope>NUCLEOTIDE SEQUENCE [LARGE SCALE GENOMIC DNA]</scope>
</reference>
<dbReference type="Proteomes" id="UP000280834">
    <property type="component" value="Unassembled WGS sequence"/>
</dbReference>
<evidence type="ECO:0000313" key="1">
    <source>
        <dbReference type="EMBL" id="VDO09411.1"/>
    </source>
</evidence>
<keyword evidence="2" id="KW-1185">Reference proteome</keyword>
<accession>A0A0R3Q613</accession>
<dbReference type="AlphaFoldDB" id="A0A0R3Q613"/>
<protein>
    <submittedName>
        <fullName evidence="3">DNA-directed DNA polymerase</fullName>
    </submittedName>
</protein>
<gene>
    <name evidence="1" type="ORF">BTMF_LOCUS1095</name>
</gene>
<name>A0A0R3Q613_9BILA</name>
<organism evidence="3">
    <name type="scientific">Brugia timori</name>
    <dbReference type="NCBI Taxonomy" id="42155"/>
    <lineage>
        <taxon>Eukaryota</taxon>
        <taxon>Metazoa</taxon>
        <taxon>Ecdysozoa</taxon>
        <taxon>Nematoda</taxon>
        <taxon>Chromadorea</taxon>
        <taxon>Rhabditida</taxon>
        <taxon>Spirurina</taxon>
        <taxon>Spiruromorpha</taxon>
        <taxon>Filarioidea</taxon>
        <taxon>Onchocercidae</taxon>
        <taxon>Brugia</taxon>
    </lineage>
</organism>
<proteinExistence type="predicted"/>
<reference evidence="3" key="1">
    <citation type="submission" date="2017-02" db="UniProtKB">
        <authorList>
            <consortium name="WormBaseParasite"/>
        </authorList>
    </citation>
    <scope>IDENTIFICATION</scope>
</reference>
<dbReference type="WBParaSite" id="BTMF_0000176401-mRNA-1">
    <property type="protein sequence ID" value="BTMF_0000176401-mRNA-1"/>
    <property type="gene ID" value="BTMF_0000176401"/>
</dbReference>